<sequence length="16" mass="1666">MGDVTSQDGFGPNLNN</sequence>
<accession>A0AAN8YKI1</accession>
<dbReference type="AlphaFoldDB" id="A0AAN8YKI1"/>
<dbReference type="EMBL" id="JBANQN010000004">
    <property type="protein sequence ID" value="KAK6792388.1"/>
    <property type="molecule type" value="Genomic_DNA"/>
</dbReference>
<keyword evidence="2" id="KW-1185">Reference proteome</keyword>
<comment type="caution">
    <text evidence="1">The sequence shown here is derived from an EMBL/GenBank/DDBJ whole genome shotgun (WGS) entry which is preliminary data.</text>
</comment>
<protein>
    <submittedName>
        <fullName evidence="1">Uncharacterized protein</fullName>
    </submittedName>
</protein>
<reference evidence="1 2" key="1">
    <citation type="submission" date="2024-02" db="EMBL/GenBank/DDBJ databases">
        <title>de novo genome assembly of Solanum bulbocastanum strain 11H21.</title>
        <authorList>
            <person name="Hosaka A.J."/>
        </authorList>
    </citation>
    <scope>NUCLEOTIDE SEQUENCE [LARGE SCALE GENOMIC DNA]</scope>
    <source>
        <tissue evidence="1">Young leaves</tissue>
    </source>
</reference>
<name>A0AAN8YKI1_SOLBU</name>
<dbReference type="Proteomes" id="UP001371456">
    <property type="component" value="Unassembled WGS sequence"/>
</dbReference>
<gene>
    <name evidence="1" type="ORF">RDI58_011469</name>
</gene>
<organism evidence="1 2">
    <name type="scientific">Solanum bulbocastanum</name>
    <name type="common">Wild potato</name>
    <dbReference type="NCBI Taxonomy" id="147425"/>
    <lineage>
        <taxon>Eukaryota</taxon>
        <taxon>Viridiplantae</taxon>
        <taxon>Streptophyta</taxon>
        <taxon>Embryophyta</taxon>
        <taxon>Tracheophyta</taxon>
        <taxon>Spermatophyta</taxon>
        <taxon>Magnoliopsida</taxon>
        <taxon>eudicotyledons</taxon>
        <taxon>Gunneridae</taxon>
        <taxon>Pentapetalae</taxon>
        <taxon>asterids</taxon>
        <taxon>lamiids</taxon>
        <taxon>Solanales</taxon>
        <taxon>Solanaceae</taxon>
        <taxon>Solanoideae</taxon>
        <taxon>Solaneae</taxon>
        <taxon>Solanum</taxon>
    </lineage>
</organism>
<proteinExistence type="predicted"/>
<evidence type="ECO:0000313" key="2">
    <source>
        <dbReference type="Proteomes" id="UP001371456"/>
    </source>
</evidence>
<evidence type="ECO:0000313" key="1">
    <source>
        <dbReference type="EMBL" id="KAK6792388.1"/>
    </source>
</evidence>